<evidence type="ECO:0000313" key="2">
    <source>
        <dbReference type="EMBL" id="OJD38792.1"/>
    </source>
</evidence>
<evidence type="ECO:0000313" key="3">
    <source>
        <dbReference type="Proteomes" id="UP000183809"/>
    </source>
</evidence>
<dbReference type="EMBL" id="MNUE01000004">
    <property type="protein sequence ID" value="OJD38792.1"/>
    <property type="molecule type" value="Genomic_DNA"/>
</dbReference>
<gene>
    <name evidence="2" type="ORF">BKCO1_4000127</name>
</gene>
<organism evidence="2 3">
    <name type="scientific">Diplodia corticola</name>
    <dbReference type="NCBI Taxonomy" id="236234"/>
    <lineage>
        <taxon>Eukaryota</taxon>
        <taxon>Fungi</taxon>
        <taxon>Dikarya</taxon>
        <taxon>Ascomycota</taxon>
        <taxon>Pezizomycotina</taxon>
        <taxon>Dothideomycetes</taxon>
        <taxon>Dothideomycetes incertae sedis</taxon>
        <taxon>Botryosphaeriales</taxon>
        <taxon>Botryosphaeriaceae</taxon>
        <taxon>Diplodia</taxon>
    </lineage>
</organism>
<dbReference type="RefSeq" id="XP_020134403.1">
    <property type="nucleotide sequence ID" value="XM_020275546.1"/>
</dbReference>
<reference evidence="2 3" key="1">
    <citation type="submission" date="2016-10" db="EMBL/GenBank/DDBJ databases">
        <title>Proteomics and genomics reveal pathogen-plant mechanisms compatible with a hemibiotrophic lifestyle of Diplodia corticola.</title>
        <authorList>
            <person name="Fernandes I."/>
            <person name="De Jonge R."/>
            <person name="Van De Peer Y."/>
            <person name="Devreese B."/>
            <person name="Alves A."/>
            <person name="Esteves A.C."/>
        </authorList>
    </citation>
    <scope>NUCLEOTIDE SEQUENCE [LARGE SCALE GENOMIC DNA]</scope>
    <source>
        <strain evidence="2 3">CBS 112549</strain>
    </source>
</reference>
<dbReference type="OrthoDB" id="3940335at2759"/>
<accession>A0A1J9RE25</accession>
<dbReference type="GeneID" id="31015807"/>
<protein>
    <submittedName>
        <fullName evidence="2">Uncharacterized protein</fullName>
    </submittedName>
</protein>
<feature type="compositionally biased region" description="Polar residues" evidence="1">
    <location>
        <begin position="62"/>
        <end position="76"/>
    </location>
</feature>
<feature type="compositionally biased region" description="Low complexity" evidence="1">
    <location>
        <begin position="77"/>
        <end position="98"/>
    </location>
</feature>
<name>A0A1J9RE25_9PEZI</name>
<evidence type="ECO:0000256" key="1">
    <source>
        <dbReference type="SAM" id="MobiDB-lite"/>
    </source>
</evidence>
<comment type="caution">
    <text evidence="2">The sequence shown here is derived from an EMBL/GenBank/DDBJ whole genome shotgun (WGS) entry which is preliminary data.</text>
</comment>
<feature type="region of interest" description="Disordered" evidence="1">
    <location>
        <begin position="1"/>
        <end position="98"/>
    </location>
</feature>
<keyword evidence="3" id="KW-1185">Reference proteome</keyword>
<dbReference type="AlphaFoldDB" id="A0A1J9RE25"/>
<proteinExistence type="predicted"/>
<sequence length="170" mass="17547">MPRHAFRLPSLHRLNTKDLAAPPTAISTTTTTTSTTASTGASHYHTASGSSTSTSSGYHHQAFTTPPTSSHANTHDSTLSPSSTTSSDCSTSTNSSSSSFSRIRSLLALRRKQSRIHIEREIADECALFGSGGSGVLNVMEPRPGVARVDGGAGGVVMGGIFEVLGGGSR</sequence>
<dbReference type="Proteomes" id="UP000183809">
    <property type="component" value="Unassembled WGS sequence"/>
</dbReference>
<feature type="compositionally biased region" description="Low complexity" evidence="1">
    <location>
        <begin position="20"/>
        <end position="60"/>
    </location>
</feature>